<evidence type="ECO:0000256" key="6">
    <source>
        <dbReference type="ARBA" id="ARBA00023136"/>
    </source>
</evidence>
<dbReference type="CDD" id="cd06261">
    <property type="entry name" value="TM_PBP2"/>
    <property type="match status" value="1"/>
</dbReference>
<dbReference type="GO" id="GO:0005886">
    <property type="term" value="C:plasma membrane"/>
    <property type="evidence" value="ECO:0007669"/>
    <property type="project" value="UniProtKB-SubCell"/>
</dbReference>
<evidence type="ECO:0000256" key="1">
    <source>
        <dbReference type="ARBA" id="ARBA00004651"/>
    </source>
</evidence>
<dbReference type="EMBL" id="SLUN01000040">
    <property type="protein sequence ID" value="TCL58828.1"/>
    <property type="molecule type" value="Genomic_DNA"/>
</dbReference>
<keyword evidence="9" id="KW-0762">Sugar transport</keyword>
<dbReference type="PROSITE" id="PS50928">
    <property type="entry name" value="ABC_TM1"/>
    <property type="match status" value="1"/>
</dbReference>
<evidence type="ECO:0000256" key="5">
    <source>
        <dbReference type="ARBA" id="ARBA00022989"/>
    </source>
</evidence>
<keyword evidence="3" id="KW-1003">Cell membrane</keyword>
<evidence type="ECO:0000256" key="4">
    <source>
        <dbReference type="ARBA" id="ARBA00022692"/>
    </source>
</evidence>
<feature type="domain" description="ABC transmembrane type-1" evidence="8">
    <location>
        <begin position="82"/>
        <end position="297"/>
    </location>
</feature>
<accession>A0A4R1R0N3</accession>
<sequence length="307" mass="34685">MSDLAKNEDKSQKSSLFASQRKFVLFSLTPILCLFILFSLLPIVLSLILAFYNYSPLNPKPPFVGLQNFINLWSDQVFHKSFFNTLKFVAIAVSANLVLAVLIAVSINSIAKKFFKNFFRTLYFLPTIAPLVAVSLIWATMFDPNYGVVNMVLGLFGKHTMIYWLTSDRLALLSVVIVTLWADLGYNIVILMAGLDSIPKMFYEAARIDGANRFHTFWEITLPLLTRTLLFVSVMTVISYFQVFTQVQVMTNGGPDYSSEVLAFTIYKDAFRFMKMGYASAISVILLGVIMVVSVLQLKLGKADWEY</sequence>
<feature type="transmembrane region" description="Helical" evidence="7">
    <location>
        <begin position="220"/>
        <end position="241"/>
    </location>
</feature>
<evidence type="ECO:0000313" key="10">
    <source>
        <dbReference type="Proteomes" id="UP000295008"/>
    </source>
</evidence>
<gene>
    <name evidence="9" type="ORF">EDC14_104042</name>
</gene>
<dbReference type="InterPro" id="IPR051393">
    <property type="entry name" value="ABC_transporter_permease"/>
</dbReference>
<evidence type="ECO:0000313" key="9">
    <source>
        <dbReference type="EMBL" id="TCL58828.1"/>
    </source>
</evidence>
<feature type="transmembrane region" description="Helical" evidence="7">
    <location>
        <begin position="147"/>
        <end position="165"/>
    </location>
</feature>
<evidence type="ECO:0000256" key="3">
    <source>
        <dbReference type="ARBA" id="ARBA00022475"/>
    </source>
</evidence>
<comment type="similarity">
    <text evidence="7">Belongs to the binding-protein-dependent transport system permease family.</text>
</comment>
<comment type="subcellular location">
    <subcellularLocation>
        <location evidence="1 7">Cell membrane</location>
        <topology evidence="1 7">Multi-pass membrane protein</topology>
    </subcellularLocation>
</comment>
<feature type="transmembrane region" description="Helical" evidence="7">
    <location>
        <begin position="172"/>
        <end position="195"/>
    </location>
</feature>
<evidence type="ECO:0000256" key="7">
    <source>
        <dbReference type="RuleBase" id="RU363032"/>
    </source>
</evidence>
<name>A0A4R1R0N3_HYDET</name>
<keyword evidence="10" id="KW-1185">Reference proteome</keyword>
<keyword evidence="4 7" id="KW-0812">Transmembrane</keyword>
<feature type="transmembrane region" description="Helical" evidence="7">
    <location>
        <begin position="122"/>
        <end position="141"/>
    </location>
</feature>
<dbReference type="Pfam" id="PF00528">
    <property type="entry name" value="BPD_transp_1"/>
    <property type="match status" value="1"/>
</dbReference>
<dbReference type="PANTHER" id="PTHR30193">
    <property type="entry name" value="ABC TRANSPORTER PERMEASE PROTEIN"/>
    <property type="match status" value="1"/>
</dbReference>
<comment type="caution">
    <text evidence="9">The sequence shown here is derived from an EMBL/GenBank/DDBJ whole genome shotgun (WGS) entry which is preliminary data.</text>
</comment>
<feature type="transmembrane region" description="Helical" evidence="7">
    <location>
        <begin position="278"/>
        <end position="298"/>
    </location>
</feature>
<protein>
    <submittedName>
        <fullName evidence="9">Multiple sugar transport system permease protein/raffinose/stachyose/melibiose transport system permease protein</fullName>
    </submittedName>
</protein>
<dbReference type="GO" id="GO:0055085">
    <property type="term" value="P:transmembrane transport"/>
    <property type="evidence" value="ECO:0007669"/>
    <property type="project" value="InterPro"/>
</dbReference>
<feature type="transmembrane region" description="Helical" evidence="7">
    <location>
        <begin position="88"/>
        <end position="110"/>
    </location>
</feature>
<keyword evidence="5 7" id="KW-1133">Transmembrane helix</keyword>
<dbReference type="SUPFAM" id="SSF161098">
    <property type="entry name" value="MetI-like"/>
    <property type="match status" value="1"/>
</dbReference>
<dbReference type="OrthoDB" id="9809173at2"/>
<dbReference type="InterPro" id="IPR000515">
    <property type="entry name" value="MetI-like"/>
</dbReference>
<evidence type="ECO:0000256" key="2">
    <source>
        <dbReference type="ARBA" id="ARBA00022448"/>
    </source>
</evidence>
<reference evidence="9 10" key="1">
    <citation type="submission" date="2019-03" db="EMBL/GenBank/DDBJ databases">
        <title>Genomic Encyclopedia of Type Strains, Phase IV (KMG-IV): sequencing the most valuable type-strain genomes for metagenomic binning, comparative biology and taxonomic classification.</title>
        <authorList>
            <person name="Goeker M."/>
        </authorList>
    </citation>
    <scope>NUCLEOTIDE SEQUENCE [LARGE SCALE GENOMIC DNA]</scope>
    <source>
        <strain evidence="9 10">LX-B</strain>
    </source>
</reference>
<dbReference type="PANTHER" id="PTHR30193:SF37">
    <property type="entry name" value="INNER MEMBRANE ABC TRANSPORTER PERMEASE PROTEIN YCJO"/>
    <property type="match status" value="1"/>
</dbReference>
<evidence type="ECO:0000259" key="8">
    <source>
        <dbReference type="PROSITE" id="PS50928"/>
    </source>
</evidence>
<proteinExistence type="inferred from homology"/>
<keyword evidence="6 7" id="KW-0472">Membrane</keyword>
<dbReference type="Proteomes" id="UP000295008">
    <property type="component" value="Unassembled WGS sequence"/>
</dbReference>
<organism evidence="9 10">
    <name type="scientific">Hydrogenispora ethanolica</name>
    <dbReference type="NCBI Taxonomy" id="1082276"/>
    <lineage>
        <taxon>Bacteria</taxon>
        <taxon>Bacillati</taxon>
        <taxon>Bacillota</taxon>
        <taxon>Hydrogenispora</taxon>
    </lineage>
</organism>
<feature type="transmembrane region" description="Helical" evidence="7">
    <location>
        <begin position="23"/>
        <end position="52"/>
    </location>
</feature>
<dbReference type="SUPFAM" id="SSF160964">
    <property type="entry name" value="MalF N-terminal region-like"/>
    <property type="match status" value="1"/>
</dbReference>
<keyword evidence="2 7" id="KW-0813">Transport</keyword>
<dbReference type="InterPro" id="IPR035906">
    <property type="entry name" value="MetI-like_sf"/>
</dbReference>
<dbReference type="Gene3D" id="1.10.3720.10">
    <property type="entry name" value="MetI-like"/>
    <property type="match status" value="1"/>
</dbReference>
<dbReference type="AlphaFoldDB" id="A0A4R1R0N3"/>